<evidence type="ECO:0000259" key="1">
    <source>
        <dbReference type="PROSITE" id="PS50848"/>
    </source>
</evidence>
<dbReference type="STRING" id="101091.A0A1C7NM32"/>
<dbReference type="CDD" id="cd00177">
    <property type="entry name" value="START"/>
    <property type="match status" value="1"/>
</dbReference>
<protein>
    <recommendedName>
        <fullName evidence="1">START domain-containing protein</fullName>
    </recommendedName>
</protein>
<dbReference type="GO" id="GO:0005737">
    <property type="term" value="C:cytoplasm"/>
    <property type="evidence" value="ECO:0007669"/>
    <property type="project" value="UniProtKB-ARBA"/>
</dbReference>
<feature type="domain" description="START" evidence="1">
    <location>
        <begin position="32"/>
        <end position="203"/>
    </location>
</feature>
<dbReference type="Proteomes" id="UP000093000">
    <property type="component" value="Unassembled WGS sequence"/>
</dbReference>
<dbReference type="GO" id="GO:0008289">
    <property type="term" value="F:lipid binding"/>
    <property type="evidence" value="ECO:0007669"/>
    <property type="project" value="InterPro"/>
</dbReference>
<dbReference type="EMBL" id="LUGH01000062">
    <property type="protein sequence ID" value="OBZ90135.1"/>
    <property type="molecule type" value="Genomic_DNA"/>
</dbReference>
<dbReference type="OrthoDB" id="196858at2759"/>
<dbReference type="InterPro" id="IPR023393">
    <property type="entry name" value="START-like_dom_sf"/>
</dbReference>
<reference evidence="2 3" key="1">
    <citation type="submission" date="2016-03" db="EMBL/GenBank/DDBJ databases">
        <title>Choanephora cucurbitarum.</title>
        <authorList>
            <person name="Min B."/>
            <person name="Park H."/>
            <person name="Park J.-H."/>
            <person name="Shin H.-D."/>
            <person name="Choi I.-G."/>
        </authorList>
    </citation>
    <scope>NUCLEOTIDE SEQUENCE [LARGE SCALE GENOMIC DNA]</scope>
    <source>
        <strain evidence="2 3">KUS-F28377</strain>
    </source>
</reference>
<evidence type="ECO:0000313" key="2">
    <source>
        <dbReference type="EMBL" id="OBZ90135.1"/>
    </source>
</evidence>
<dbReference type="SUPFAM" id="SSF55961">
    <property type="entry name" value="Bet v1-like"/>
    <property type="match status" value="1"/>
</dbReference>
<dbReference type="InterPro" id="IPR051213">
    <property type="entry name" value="START_lipid_transfer"/>
</dbReference>
<evidence type="ECO:0000313" key="3">
    <source>
        <dbReference type="Proteomes" id="UP000093000"/>
    </source>
</evidence>
<organism evidence="2 3">
    <name type="scientific">Choanephora cucurbitarum</name>
    <dbReference type="NCBI Taxonomy" id="101091"/>
    <lineage>
        <taxon>Eukaryota</taxon>
        <taxon>Fungi</taxon>
        <taxon>Fungi incertae sedis</taxon>
        <taxon>Mucoromycota</taxon>
        <taxon>Mucoromycotina</taxon>
        <taxon>Mucoromycetes</taxon>
        <taxon>Mucorales</taxon>
        <taxon>Mucorineae</taxon>
        <taxon>Choanephoraceae</taxon>
        <taxon>Choanephoroideae</taxon>
        <taxon>Choanephora</taxon>
    </lineage>
</organism>
<name>A0A1C7NM32_9FUNG</name>
<dbReference type="Gene3D" id="3.30.530.20">
    <property type="match status" value="1"/>
</dbReference>
<dbReference type="AlphaFoldDB" id="A0A1C7NM32"/>
<dbReference type="InterPro" id="IPR002913">
    <property type="entry name" value="START_lipid-bd_dom"/>
</dbReference>
<dbReference type="PANTHER" id="PTHR19308:SF14">
    <property type="entry name" value="START DOMAIN-CONTAINING PROTEIN"/>
    <property type="match status" value="1"/>
</dbReference>
<comment type="caution">
    <text evidence="2">The sequence shown here is derived from an EMBL/GenBank/DDBJ whole genome shotgun (WGS) entry which is preliminary data.</text>
</comment>
<dbReference type="PROSITE" id="PS50848">
    <property type="entry name" value="START"/>
    <property type="match status" value="1"/>
</dbReference>
<sequence length="309" mass="35370">MFTESIIPSDNKHAKYTRERLGYLKHLTYTLDNWTLDQESEGAKLYTQQPANSNEPILVRGDTVLTKLPPGCTPLTVATVATLPGCRKIWDDKYDQSEIKEYYTRYESLLWVKLKAPWPISPRDFAATSIRDVQPAEVYCSITSVEDDAILDTPSTVRGRLYISGWKLYATDEGHIGITYVNQVDLAGSLPWSFVRKMLIQSAACAAKVRQYIENYGFPPITQLVHHDAVFLGEEFEHETRRYSLDLKPKSQHAQVEIVCSHQMYPQGIQLEMAEGSAEMKQVQDNDQNYRITLKDLKGDRFRLILTKK</sequence>
<gene>
    <name evidence="2" type="ORF">A0J61_01826</name>
</gene>
<keyword evidence="3" id="KW-1185">Reference proteome</keyword>
<dbReference type="Pfam" id="PF01852">
    <property type="entry name" value="START"/>
    <property type="match status" value="1"/>
</dbReference>
<dbReference type="PANTHER" id="PTHR19308">
    <property type="entry name" value="PHOSPHATIDYLCHOLINE TRANSFER PROTEIN"/>
    <property type="match status" value="1"/>
</dbReference>
<dbReference type="InParanoid" id="A0A1C7NM32"/>
<proteinExistence type="predicted"/>
<accession>A0A1C7NM32</accession>